<dbReference type="Proteomes" id="UP001598300">
    <property type="component" value="Unassembled WGS sequence"/>
</dbReference>
<reference evidence="1 2" key="1">
    <citation type="submission" date="2024-09" db="EMBL/GenBank/DDBJ databases">
        <title>The Natural Products Discovery Center: Release of the First 8490 Sequenced Strains for Exploring Actinobacteria Biosynthetic Diversity.</title>
        <authorList>
            <person name="Kalkreuter E."/>
            <person name="Kautsar S.A."/>
            <person name="Yang D."/>
            <person name="Bader C.D."/>
            <person name="Teijaro C.N."/>
            <person name="Fluegel L."/>
            <person name="Davis C.M."/>
            <person name="Simpson J.R."/>
            <person name="Lauterbach L."/>
            <person name="Steele A.D."/>
            <person name="Gui C."/>
            <person name="Meng S."/>
            <person name="Li G."/>
            <person name="Viehrig K."/>
            <person name="Ye F."/>
            <person name="Su P."/>
            <person name="Kiefer A.F."/>
            <person name="Nichols A."/>
            <person name="Cepeda A.J."/>
            <person name="Yan W."/>
            <person name="Fan B."/>
            <person name="Jiang Y."/>
            <person name="Adhikari A."/>
            <person name="Zheng C.-J."/>
            <person name="Schuster L."/>
            <person name="Cowan T.M."/>
            <person name="Smanski M.J."/>
            <person name="Chevrette M.G."/>
            <person name="De Carvalho L.P.S."/>
            <person name="Shen B."/>
        </authorList>
    </citation>
    <scope>NUCLEOTIDE SEQUENCE [LARGE SCALE GENOMIC DNA]</scope>
    <source>
        <strain evidence="1 2">NPDC058584</strain>
    </source>
</reference>
<accession>A0ABW6E5M9</accession>
<comment type="caution">
    <text evidence="1">The sequence shown here is derived from an EMBL/GenBank/DDBJ whole genome shotgun (WGS) entry which is preliminary data.</text>
</comment>
<sequence length="52" mass="6021">MRTLRTLLLLLAYYLVVTPAGLLSRLVDDPLARRWNRRADTYWNAPPPSPAR</sequence>
<dbReference type="RefSeq" id="WP_019764611.1">
    <property type="nucleotide sequence ID" value="NZ_CBDREX010000034.1"/>
</dbReference>
<keyword evidence="2" id="KW-1185">Reference proteome</keyword>
<proteinExistence type="predicted"/>
<gene>
    <name evidence="1" type="ORF">ACFWR3_29130</name>
</gene>
<dbReference type="GeneID" id="97338245"/>
<evidence type="ECO:0000313" key="1">
    <source>
        <dbReference type="EMBL" id="MFD3960128.1"/>
    </source>
</evidence>
<name>A0ABW6E5M9_9ACTN</name>
<organism evidence="1 2">
    <name type="scientific">Streptomyces bacillaris</name>
    <dbReference type="NCBI Taxonomy" id="68179"/>
    <lineage>
        <taxon>Bacteria</taxon>
        <taxon>Bacillati</taxon>
        <taxon>Actinomycetota</taxon>
        <taxon>Actinomycetes</taxon>
        <taxon>Kitasatosporales</taxon>
        <taxon>Streptomycetaceae</taxon>
        <taxon>Streptomyces</taxon>
    </lineage>
</organism>
<dbReference type="EMBL" id="JBHXPM010000036">
    <property type="protein sequence ID" value="MFD3960128.1"/>
    <property type="molecule type" value="Genomic_DNA"/>
</dbReference>
<evidence type="ECO:0000313" key="2">
    <source>
        <dbReference type="Proteomes" id="UP001598300"/>
    </source>
</evidence>
<protein>
    <submittedName>
        <fullName evidence="1">Uncharacterized protein</fullName>
    </submittedName>
</protein>